<accession>A0ABC8JU52</accession>
<evidence type="ECO:0000313" key="2">
    <source>
        <dbReference type="Proteomes" id="UP001642260"/>
    </source>
</evidence>
<protein>
    <submittedName>
        <fullName evidence="1">Uncharacterized protein</fullName>
    </submittedName>
</protein>
<dbReference type="EMBL" id="CAKOAT010143932">
    <property type="protein sequence ID" value="CAH8340591.1"/>
    <property type="molecule type" value="Genomic_DNA"/>
</dbReference>
<organism evidence="1 2">
    <name type="scientific">Eruca vesicaria subsp. sativa</name>
    <name type="common">Garden rocket</name>
    <name type="synonym">Eruca sativa</name>
    <dbReference type="NCBI Taxonomy" id="29727"/>
    <lineage>
        <taxon>Eukaryota</taxon>
        <taxon>Viridiplantae</taxon>
        <taxon>Streptophyta</taxon>
        <taxon>Embryophyta</taxon>
        <taxon>Tracheophyta</taxon>
        <taxon>Spermatophyta</taxon>
        <taxon>Magnoliopsida</taxon>
        <taxon>eudicotyledons</taxon>
        <taxon>Gunneridae</taxon>
        <taxon>Pentapetalae</taxon>
        <taxon>rosids</taxon>
        <taxon>malvids</taxon>
        <taxon>Brassicales</taxon>
        <taxon>Brassicaceae</taxon>
        <taxon>Brassiceae</taxon>
        <taxon>Eruca</taxon>
    </lineage>
</organism>
<proteinExistence type="predicted"/>
<comment type="caution">
    <text evidence="1">The sequence shown here is derived from an EMBL/GenBank/DDBJ whole genome shotgun (WGS) entry which is preliminary data.</text>
</comment>
<keyword evidence="2" id="KW-1185">Reference proteome</keyword>
<name>A0ABC8JU52_ERUVS</name>
<sequence>MEHYNTLGEVIYHEKVKHWRLYGDRFRGLEKQEGKWVEIFVVEVGRAHSRFKAAKSKFTLTATGETQIHIIDPLNDQLYFEFKGIHEIPHMSHKEKNFPIGGSPFDDLEGPKMVFYIRDNMGGRQEVIVVLKMCKVRAYLFYSCPTEEWLQTEGDLSDFRFKPRLPEVEEFRQSVNNSDPHVRKYGAIGPL</sequence>
<gene>
    <name evidence="1" type="ORF">ERUC_LOCUS15436</name>
</gene>
<dbReference type="Proteomes" id="UP001642260">
    <property type="component" value="Unassembled WGS sequence"/>
</dbReference>
<dbReference type="AlphaFoldDB" id="A0ABC8JU52"/>
<evidence type="ECO:0000313" key="1">
    <source>
        <dbReference type="EMBL" id="CAH8340591.1"/>
    </source>
</evidence>
<reference evidence="1 2" key="1">
    <citation type="submission" date="2022-03" db="EMBL/GenBank/DDBJ databases">
        <authorList>
            <person name="Macdonald S."/>
            <person name="Ahmed S."/>
            <person name="Newling K."/>
        </authorList>
    </citation>
    <scope>NUCLEOTIDE SEQUENCE [LARGE SCALE GENOMIC DNA]</scope>
</reference>